<keyword evidence="2" id="KW-1185">Reference proteome</keyword>
<organism evidence="1 2">
    <name type="scientific">Microbotryum intermedium</name>
    <dbReference type="NCBI Taxonomy" id="269621"/>
    <lineage>
        <taxon>Eukaryota</taxon>
        <taxon>Fungi</taxon>
        <taxon>Dikarya</taxon>
        <taxon>Basidiomycota</taxon>
        <taxon>Pucciniomycotina</taxon>
        <taxon>Microbotryomycetes</taxon>
        <taxon>Microbotryales</taxon>
        <taxon>Microbotryaceae</taxon>
        <taxon>Microbotryum</taxon>
    </lineage>
</organism>
<sequence>MDRLPPEILLSIFELLVIPADAPCANVGLGPPQLSSMSLRAPTSRRAQANLVQLAASHSSFTWPALAALYGTAPCITSLQSMGELASMLSVRRRTNPRRRSGLLRKDEHCATNMRPDRDLGVCHDDDVDWSSSIRSLYIVCLRTNEKYWGPAIARLLSLVPNLRKLVLHKIDDLRSKQILSSGLQSIASITHLTVRNIGLPPPSTQIAAMISACSSTIEHLELAYLRDLDQTQFAQLLFILADDCPRLNSLDLDGLSRAQAQTLFFPSSVVLPGQKYGDIPMLPLLPTAARSRHPSQDCRRSRIGEIIAGVIAKRFDRRLLVKIFDRPDADRVQMDFDSLWLRSDNSANLANGEHVSTSHQSRRLHT</sequence>
<protein>
    <submittedName>
        <fullName evidence="1">BQ2448_5587 protein</fullName>
    </submittedName>
</protein>
<dbReference type="Gene3D" id="3.80.10.10">
    <property type="entry name" value="Ribonuclease Inhibitor"/>
    <property type="match status" value="1"/>
</dbReference>
<evidence type="ECO:0000313" key="2">
    <source>
        <dbReference type="Proteomes" id="UP000198372"/>
    </source>
</evidence>
<proteinExistence type="predicted"/>
<dbReference type="Proteomes" id="UP000198372">
    <property type="component" value="Unassembled WGS sequence"/>
</dbReference>
<name>A0A238F4L0_9BASI</name>
<dbReference type="InterPro" id="IPR032675">
    <property type="entry name" value="LRR_dom_sf"/>
</dbReference>
<dbReference type="OrthoDB" id="2533326at2759"/>
<gene>
    <name evidence="1" type="ORF">BQ2448_5587</name>
</gene>
<accession>A0A238F4L0</accession>
<dbReference type="AlphaFoldDB" id="A0A238F4L0"/>
<dbReference type="SUPFAM" id="SSF52047">
    <property type="entry name" value="RNI-like"/>
    <property type="match status" value="1"/>
</dbReference>
<reference evidence="2" key="1">
    <citation type="submission" date="2016-09" db="EMBL/GenBank/DDBJ databases">
        <authorList>
            <person name="Jeantristanb JTB J.-T."/>
            <person name="Ricardo R."/>
        </authorList>
    </citation>
    <scope>NUCLEOTIDE SEQUENCE [LARGE SCALE GENOMIC DNA]</scope>
</reference>
<evidence type="ECO:0000313" key="1">
    <source>
        <dbReference type="EMBL" id="SCV66941.1"/>
    </source>
</evidence>
<dbReference type="EMBL" id="FMSP01000001">
    <property type="protein sequence ID" value="SCV66941.1"/>
    <property type="molecule type" value="Genomic_DNA"/>
</dbReference>